<evidence type="ECO:0000313" key="3">
    <source>
        <dbReference type="Proteomes" id="UP001642484"/>
    </source>
</evidence>
<dbReference type="Proteomes" id="UP001642484">
    <property type="component" value="Unassembled WGS sequence"/>
</dbReference>
<name>A0ABP0Q5G7_9DINO</name>
<comment type="caution">
    <text evidence="2">The sequence shown here is derived from an EMBL/GenBank/DDBJ whole genome shotgun (WGS) entry which is preliminary data.</text>
</comment>
<reference evidence="2 3" key="1">
    <citation type="submission" date="2024-02" db="EMBL/GenBank/DDBJ databases">
        <authorList>
            <person name="Chen Y."/>
            <person name="Shah S."/>
            <person name="Dougan E. K."/>
            <person name="Thang M."/>
            <person name="Chan C."/>
        </authorList>
    </citation>
    <scope>NUCLEOTIDE SEQUENCE [LARGE SCALE GENOMIC DNA]</scope>
</reference>
<feature type="region of interest" description="Disordered" evidence="1">
    <location>
        <begin position="63"/>
        <end position="187"/>
    </location>
</feature>
<feature type="compositionally biased region" description="Basic and acidic residues" evidence="1">
    <location>
        <begin position="134"/>
        <end position="150"/>
    </location>
</feature>
<evidence type="ECO:0000256" key="1">
    <source>
        <dbReference type="SAM" id="MobiDB-lite"/>
    </source>
</evidence>
<proteinExistence type="predicted"/>
<dbReference type="EMBL" id="CAXAMN010024051">
    <property type="protein sequence ID" value="CAK9083475.1"/>
    <property type="molecule type" value="Genomic_DNA"/>
</dbReference>
<keyword evidence="3" id="KW-1185">Reference proteome</keyword>
<feature type="compositionally biased region" description="Acidic residues" evidence="1">
    <location>
        <begin position="98"/>
        <end position="111"/>
    </location>
</feature>
<gene>
    <name evidence="2" type="ORF">CCMP2556_LOCUS40687</name>
</gene>
<accession>A0ABP0Q5G7</accession>
<evidence type="ECO:0000313" key="2">
    <source>
        <dbReference type="EMBL" id="CAK9083475.1"/>
    </source>
</evidence>
<organism evidence="2 3">
    <name type="scientific">Durusdinium trenchii</name>
    <dbReference type="NCBI Taxonomy" id="1381693"/>
    <lineage>
        <taxon>Eukaryota</taxon>
        <taxon>Sar</taxon>
        <taxon>Alveolata</taxon>
        <taxon>Dinophyceae</taxon>
        <taxon>Suessiales</taxon>
        <taxon>Symbiodiniaceae</taxon>
        <taxon>Durusdinium</taxon>
    </lineage>
</organism>
<sequence length="214" mass="23352">MRSRPPCAALICAPLGKALIRLLHAEVRHSRKLTRLKPSSSFYSVDSSYEIRPSLKEPLVPVTIEEEPIESNEKESEQGLVDGKAAADVENPAHGGEDEAAEEVAEAEENPQEAAQRSDSEAVKEAFTPSHLQVGKEKERSAEYQRHLEETFSAFSSPEPLAGVAESPPEVEPPSPDLESQGTPKIWLPPRTGFLGLCCPTRTQDCCPRPETGD</sequence>
<protein>
    <submittedName>
        <fullName evidence="2">Uncharacterized protein</fullName>
    </submittedName>
</protein>